<keyword evidence="3" id="KW-1003">Cell membrane</keyword>
<evidence type="ECO:0000256" key="2">
    <source>
        <dbReference type="ARBA" id="ARBA00021549"/>
    </source>
</evidence>
<keyword evidence="13" id="KW-1185">Reference proteome</keyword>
<sequence>MKTMHGHSLVELMFCLLIGGILLSLALPSFTSMLNSNTQTQLVNQLLGQLHYARSTAVQGKASVALCSGHMQCSGSPKWERHLLAFIDRNRNGQIDAGEELLRQQDIPPAYSWHWSNFRRRPHLLYQRDGTTRALNGTFTLCREGQPLQQVVISVSGRARTQSPAAGASCG</sequence>
<dbReference type="EMBL" id="CAJFCI010000070">
    <property type="protein sequence ID" value="CAD5109030.1"/>
    <property type="molecule type" value="Genomic_DNA"/>
</dbReference>
<evidence type="ECO:0000313" key="12">
    <source>
        <dbReference type="EMBL" id="CAD5109030.1"/>
    </source>
</evidence>
<keyword evidence="7" id="KW-1133">Transmembrane helix</keyword>
<accession>A0A7U7IA62</accession>
<proteinExistence type="inferred from homology"/>
<dbReference type="SUPFAM" id="SSF54523">
    <property type="entry name" value="Pili subunits"/>
    <property type="match status" value="1"/>
</dbReference>
<evidence type="ECO:0000256" key="6">
    <source>
        <dbReference type="ARBA" id="ARBA00022692"/>
    </source>
</evidence>
<evidence type="ECO:0000256" key="4">
    <source>
        <dbReference type="ARBA" id="ARBA00022481"/>
    </source>
</evidence>
<comment type="caution">
    <text evidence="12">The sequence shown here is derived from an EMBL/GenBank/DDBJ whole genome shotgun (WGS) entry which is preliminary data.</text>
</comment>
<evidence type="ECO:0000256" key="10">
    <source>
        <dbReference type="ARBA" id="ARBA00030775"/>
    </source>
</evidence>
<dbReference type="InterPro" id="IPR045584">
    <property type="entry name" value="Pilin-like"/>
</dbReference>
<dbReference type="RefSeq" id="WP_187672345.1">
    <property type="nucleotide sequence ID" value="NZ_CAJFCI010000070.1"/>
</dbReference>
<keyword evidence="4" id="KW-0488">Methylation</keyword>
<evidence type="ECO:0000256" key="9">
    <source>
        <dbReference type="ARBA" id="ARBA00025772"/>
    </source>
</evidence>
<evidence type="ECO:0000256" key="5">
    <source>
        <dbReference type="ARBA" id="ARBA00022519"/>
    </source>
</evidence>
<dbReference type="Gene3D" id="3.55.40.10">
    <property type="entry name" value="minor pseudopilin epsh domain"/>
    <property type="match status" value="1"/>
</dbReference>
<dbReference type="GO" id="GO:0005886">
    <property type="term" value="C:plasma membrane"/>
    <property type="evidence" value="ECO:0007669"/>
    <property type="project" value="UniProtKB-SubCell"/>
</dbReference>
<dbReference type="Pfam" id="PF07963">
    <property type="entry name" value="N_methyl"/>
    <property type="match status" value="1"/>
</dbReference>
<keyword evidence="6" id="KW-0812">Transmembrane</keyword>
<dbReference type="GO" id="GO:0015628">
    <property type="term" value="P:protein secretion by the type II secretion system"/>
    <property type="evidence" value="ECO:0007669"/>
    <property type="project" value="InterPro"/>
</dbReference>
<evidence type="ECO:0000256" key="1">
    <source>
        <dbReference type="ARBA" id="ARBA00004377"/>
    </source>
</evidence>
<evidence type="ECO:0000259" key="11">
    <source>
        <dbReference type="Pfam" id="PF12019"/>
    </source>
</evidence>
<dbReference type="Proteomes" id="UP000583387">
    <property type="component" value="Unassembled WGS sequence"/>
</dbReference>
<name>A0A7U7IA62_9GAMM</name>
<dbReference type="InterPro" id="IPR012902">
    <property type="entry name" value="N_methyl_site"/>
</dbReference>
<evidence type="ECO:0000256" key="7">
    <source>
        <dbReference type="ARBA" id="ARBA00022989"/>
    </source>
</evidence>
<dbReference type="GO" id="GO:0015627">
    <property type="term" value="C:type II protein secretion system complex"/>
    <property type="evidence" value="ECO:0007669"/>
    <property type="project" value="InterPro"/>
</dbReference>
<reference evidence="12 13" key="1">
    <citation type="submission" date="2020-08" db="EMBL/GenBank/DDBJ databases">
        <authorList>
            <person name="Criscuolo A."/>
        </authorList>
    </citation>
    <scope>NUCLEOTIDE SEQUENCE [LARGE SCALE GENOMIC DNA]</scope>
    <source>
        <strain evidence="12">CIP111764</strain>
    </source>
</reference>
<evidence type="ECO:0000256" key="3">
    <source>
        <dbReference type="ARBA" id="ARBA00022475"/>
    </source>
</evidence>
<keyword evidence="8" id="KW-0472">Membrane</keyword>
<comment type="subcellular location">
    <subcellularLocation>
        <location evidence="1">Cell inner membrane</location>
        <topology evidence="1">Single-pass membrane protein</topology>
    </subcellularLocation>
</comment>
<keyword evidence="5" id="KW-0997">Cell inner membrane</keyword>
<evidence type="ECO:0000256" key="8">
    <source>
        <dbReference type="ARBA" id="ARBA00023136"/>
    </source>
</evidence>
<feature type="domain" description="General secretion pathway GspH" evidence="11">
    <location>
        <begin position="43"/>
        <end position="157"/>
    </location>
</feature>
<comment type="similarity">
    <text evidence="9">Belongs to the GSP H family.</text>
</comment>
<organism evidence="12 13">
    <name type="scientific">Zestomonas carbonaria</name>
    <dbReference type="NCBI Taxonomy" id="2762745"/>
    <lineage>
        <taxon>Bacteria</taxon>
        <taxon>Pseudomonadati</taxon>
        <taxon>Pseudomonadota</taxon>
        <taxon>Gammaproteobacteria</taxon>
        <taxon>Pseudomonadales</taxon>
        <taxon>Pseudomonadaceae</taxon>
        <taxon>Zestomonas</taxon>
    </lineage>
</organism>
<dbReference type="AlphaFoldDB" id="A0A7U7IA62"/>
<evidence type="ECO:0000313" key="13">
    <source>
        <dbReference type="Proteomes" id="UP000583387"/>
    </source>
</evidence>
<gene>
    <name evidence="12" type="ORF">PSEWESI4_03326</name>
</gene>
<dbReference type="Pfam" id="PF12019">
    <property type="entry name" value="GspH"/>
    <property type="match status" value="1"/>
</dbReference>
<protein>
    <recommendedName>
        <fullName evidence="2">Type II secretion system protein H</fullName>
    </recommendedName>
    <alternativeName>
        <fullName evidence="10">General secretion pathway protein H</fullName>
    </alternativeName>
</protein>
<dbReference type="InterPro" id="IPR022346">
    <property type="entry name" value="T2SS_GspH"/>
</dbReference>